<dbReference type="KEGG" id="blr:BRLA_c023380"/>
<evidence type="ECO:0000256" key="1">
    <source>
        <dbReference type="SAM" id="Phobius"/>
    </source>
</evidence>
<dbReference type="HOGENOM" id="CLU_136714_0_0_9"/>
<dbReference type="eggNOG" id="ENOG50332WP">
    <property type="taxonomic scope" value="Bacteria"/>
</dbReference>
<gene>
    <name evidence="2" type="ORF">BRLA_c023380</name>
</gene>
<protein>
    <recommendedName>
        <fullName evidence="4">Group-specific protein</fullName>
    </recommendedName>
</protein>
<sequence>MRSWPKQPSFREKLKSYVPTMIFVSWLGTYLDLIFVEKQLYSFPVRPFSDIFKINIMFTLCILPIVTAIFLHCLQSMNSWQRKGLILFSGIIAAGIEQISEQLGWFAHSSEWQHFYSFFGYILFMWLVWKFHLWITHLSEEAP</sequence>
<keyword evidence="3" id="KW-1185">Reference proteome</keyword>
<evidence type="ECO:0008006" key="4">
    <source>
        <dbReference type="Google" id="ProtNLM"/>
    </source>
</evidence>
<organism evidence="2 3">
    <name type="scientific">Brevibacillus laterosporus LMG 15441</name>
    <dbReference type="NCBI Taxonomy" id="1042163"/>
    <lineage>
        <taxon>Bacteria</taxon>
        <taxon>Bacillati</taxon>
        <taxon>Bacillota</taxon>
        <taxon>Bacilli</taxon>
        <taxon>Bacillales</taxon>
        <taxon>Paenibacillaceae</taxon>
        <taxon>Brevibacillus</taxon>
    </lineage>
</organism>
<feature type="transmembrane region" description="Helical" evidence="1">
    <location>
        <begin position="56"/>
        <end position="74"/>
    </location>
</feature>
<name>A0A075R479_BRELA</name>
<dbReference type="Proteomes" id="UP000005850">
    <property type="component" value="Chromosome"/>
</dbReference>
<keyword evidence="1" id="KW-0812">Transmembrane</keyword>
<reference evidence="2 3" key="1">
    <citation type="journal article" date="2011" name="J. Bacteriol.">
        <title>Genome sequence of Brevibacillus laterosporus LMG 15441, a pathogen of invertebrates.</title>
        <authorList>
            <person name="Djukic M."/>
            <person name="Poehlein A."/>
            <person name="Thurmer A."/>
            <person name="Daniel R."/>
        </authorList>
    </citation>
    <scope>NUCLEOTIDE SEQUENCE [LARGE SCALE GENOMIC DNA]</scope>
    <source>
        <strain evidence="2 3">LMG 15441</strain>
    </source>
</reference>
<accession>A0A075R479</accession>
<keyword evidence="1" id="KW-1133">Transmembrane helix</keyword>
<dbReference type="InterPro" id="IPR048147">
    <property type="entry name" value="CBO0543-like"/>
</dbReference>
<proteinExistence type="predicted"/>
<dbReference type="NCBIfam" id="NF041644">
    <property type="entry name" value="CBO0543_fam"/>
    <property type="match status" value="1"/>
</dbReference>
<dbReference type="EMBL" id="CP007806">
    <property type="protein sequence ID" value="AIG26659.1"/>
    <property type="molecule type" value="Genomic_DNA"/>
</dbReference>
<evidence type="ECO:0000313" key="3">
    <source>
        <dbReference type="Proteomes" id="UP000005850"/>
    </source>
</evidence>
<evidence type="ECO:0000313" key="2">
    <source>
        <dbReference type="EMBL" id="AIG26659.1"/>
    </source>
</evidence>
<dbReference type="AlphaFoldDB" id="A0A075R479"/>
<feature type="transmembrane region" description="Helical" evidence="1">
    <location>
        <begin position="16"/>
        <end position="36"/>
    </location>
</feature>
<feature type="transmembrane region" description="Helical" evidence="1">
    <location>
        <begin position="112"/>
        <end position="129"/>
    </location>
</feature>
<dbReference type="STRING" id="1042163.BRLA_c023380"/>
<keyword evidence="1" id="KW-0472">Membrane</keyword>